<dbReference type="EC" id="3.2.1.39" evidence="5"/>
<feature type="compositionally biased region" description="Basic and acidic residues" evidence="20">
    <location>
        <begin position="1"/>
        <end position="10"/>
    </location>
</feature>
<feature type="compositionally biased region" description="Polar residues" evidence="20">
    <location>
        <begin position="29"/>
        <end position="53"/>
    </location>
</feature>
<evidence type="ECO:0000256" key="6">
    <source>
        <dbReference type="ARBA" id="ARBA00022475"/>
    </source>
</evidence>
<keyword evidence="10" id="KW-0378">Hydrolase</keyword>
<dbReference type="InterPro" id="IPR000490">
    <property type="entry name" value="Glyco_hydro_17"/>
</dbReference>
<evidence type="ECO:0000256" key="15">
    <source>
        <dbReference type="ARBA" id="ARBA00023326"/>
    </source>
</evidence>
<evidence type="ECO:0000256" key="12">
    <source>
        <dbReference type="ARBA" id="ARBA00023180"/>
    </source>
</evidence>
<dbReference type="PANTHER" id="PTHR16631:SF17">
    <property type="entry name" value="GLUCAN ENDO-1,3-BETA-GLUCOSIDASE BTGC"/>
    <property type="match status" value="1"/>
</dbReference>
<protein>
    <recommendedName>
        <fullName evidence="5">glucan endo-1,3-beta-D-glucosidase</fullName>
        <ecNumber evidence="5">3.2.1.39</ecNumber>
    </recommendedName>
    <alternativeName>
        <fullName evidence="18">Endo-1,3-beta-glucanase btgC</fullName>
    </alternativeName>
    <alternativeName>
        <fullName evidence="17">Laminarinase btgC</fullName>
    </alternativeName>
</protein>
<comment type="subcellular location">
    <subcellularLocation>
        <location evidence="3">Cell membrane</location>
        <topology evidence="3">Single-pass type II membrane protein</topology>
    </subcellularLocation>
    <subcellularLocation>
        <location evidence="2">Secreted</location>
        <location evidence="2">Cell wall</location>
    </subcellularLocation>
</comment>
<evidence type="ECO:0000256" key="14">
    <source>
        <dbReference type="ARBA" id="ARBA00023316"/>
    </source>
</evidence>
<evidence type="ECO:0000256" key="9">
    <source>
        <dbReference type="ARBA" id="ARBA00022729"/>
    </source>
</evidence>
<keyword evidence="21" id="KW-1133">Transmembrane helix</keyword>
<keyword evidence="9" id="KW-0732">Signal</keyword>
<keyword evidence="6" id="KW-1003">Cell membrane</keyword>
<dbReference type="Pfam" id="PF00332">
    <property type="entry name" value="Glyco_hydro_17"/>
    <property type="match status" value="1"/>
</dbReference>
<name>A0ABR3A2Z9_9AGAR</name>
<keyword evidence="12" id="KW-0325">Glycoprotein</keyword>
<evidence type="ECO:0000256" key="4">
    <source>
        <dbReference type="ARBA" id="ARBA00008773"/>
    </source>
</evidence>
<gene>
    <name evidence="22" type="ORF">AAF712_005084</name>
</gene>
<dbReference type="Proteomes" id="UP001437256">
    <property type="component" value="Unassembled WGS sequence"/>
</dbReference>
<comment type="similarity">
    <text evidence="4 19">Belongs to the glycosyl hydrolase 17 family.</text>
</comment>
<keyword evidence="8" id="KW-0964">Secreted</keyword>
<evidence type="ECO:0000313" key="22">
    <source>
        <dbReference type="EMBL" id="KAL0067915.1"/>
    </source>
</evidence>
<evidence type="ECO:0000256" key="11">
    <source>
        <dbReference type="ARBA" id="ARBA00023136"/>
    </source>
</evidence>
<keyword evidence="13" id="KW-0119">Carbohydrate metabolism</keyword>
<comment type="function">
    <text evidence="16">Glucanases play a role in cell expansion during growth, in cell-cell fusion during mating, and in spore release during sporulation. This enzyme may be involved in beta-glucan degradation. Active on laminarin and lichenan.</text>
</comment>
<evidence type="ECO:0000256" key="18">
    <source>
        <dbReference type="ARBA" id="ARBA00043078"/>
    </source>
</evidence>
<feature type="region of interest" description="Disordered" evidence="20">
    <location>
        <begin position="1"/>
        <end position="56"/>
    </location>
</feature>
<feature type="region of interest" description="Disordered" evidence="20">
    <location>
        <begin position="416"/>
        <end position="436"/>
    </location>
</feature>
<evidence type="ECO:0000256" key="16">
    <source>
        <dbReference type="ARBA" id="ARBA00037649"/>
    </source>
</evidence>
<keyword evidence="23" id="KW-1185">Reference proteome</keyword>
<accession>A0ABR3A2Z9</accession>
<evidence type="ECO:0000256" key="3">
    <source>
        <dbReference type="ARBA" id="ARBA00004401"/>
    </source>
</evidence>
<comment type="caution">
    <text evidence="22">The sequence shown here is derived from an EMBL/GenBank/DDBJ whole genome shotgun (WGS) entry which is preliminary data.</text>
</comment>
<dbReference type="SUPFAM" id="SSF51445">
    <property type="entry name" value="(Trans)glycosidases"/>
    <property type="match status" value="1"/>
</dbReference>
<evidence type="ECO:0000256" key="20">
    <source>
        <dbReference type="SAM" id="MobiDB-lite"/>
    </source>
</evidence>
<evidence type="ECO:0000256" key="21">
    <source>
        <dbReference type="SAM" id="Phobius"/>
    </source>
</evidence>
<evidence type="ECO:0000256" key="13">
    <source>
        <dbReference type="ARBA" id="ARBA00023277"/>
    </source>
</evidence>
<organism evidence="22 23">
    <name type="scientific">Marasmius tenuissimus</name>
    <dbReference type="NCBI Taxonomy" id="585030"/>
    <lineage>
        <taxon>Eukaryota</taxon>
        <taxon>Fungi</taxon>
        <taxon>Dikarya</taxon>
        <taxon>Basidiomycota</taxon>
        <taxon>Agaricomycotina</taxon>
        <taxon>Agaricomycetes</taxon>
        <taxon>Agaricomycetidae</taxon>
        <taxon>Agaricales</taxon>
        <taxon>Marasmiineae</taxon>
        <taxon>Marasmiaceae</taxon>
        <taxon>Marasmius</taxon>
    </lineage>
</organism>
<evidence type="ECO:0000256" key="1">
    <source>
        <dbReference type="ARBA" id="ARBA00000382"/>
    </source>
</evidence>
<keyword evidence="11 21" id="KW-0472">Membrane</keyword>
<evidence type="ECO:0000256" key="2">
    <source>
        <dbReference type="ARBA" id="ARBA00004191"/>
    </source>
</evidence>
<dbReference type="InterPro" id="IPR050732">
    <property type="entry name" value="Beta-glucan_modifiers"/>
</dbReference>
<dbReference type="InterPro" id="IPR017853">
    <property type="entry name" value="GH"/>
</dbReference>
<evidence type="ECO:0000256" key="10">
    <source>
        <dbReference type="ARBA" id="ARBA00022801"/>
    </source>
</evidence>
<sequence length="505" mass="53940">MYSQYRDDPGRPSFQQDPFNDNMRAPSGHNESTTNIPLVSPQHSYGYQPQATESGDLGRYHDEEQQHGDAAGYRPQGGSGSAAALGAGAGAGLGATAAAGAMGASRPHFGDRREAMQRDANEEWLRNTSSGGKTKRSKLLIMGGIALLVVIIVVAVVAGVLASRKNGGSSSSSSSSSGATADPNNAANFQKDSKLKKSFYGIAYTPTGSLLPECGNKLEEVVRDVQLLSQLTPRIRLYGADCNQTALVLDAIARTKVDLQVYLGNYPVATDNGVAYKRQRDDLKDALQKFGANHVAGVTVGNEFILNYLSANGGTDQGPNGAVGNQGAAIIVDNIKDTQSMLSGLNLNKNIPIGNADAGSFFNAQILQNVAYGMSNVHPWFANVSVDTAAAWTFNFFQETNVDPAALLPNKPQMSIAETGWPTKSSDKGNESNGASLASTENLQQKFIDTFVCQANANGTEYFFFEFTDEPWKDQMFGGVEGWWGLFNHDRTLKDITIPDCPPPS</sequence>
<keyword evidence="21" id="KW-0812">Transmembrane</keyword>
<keyword evidence="15" id="KW-0624">Polysaccharide degradation</keyword>
<evidence type="ECO:0000256" key="8">
    <source>
        <dbReference type="ARBA" id="ARBA00022525"/>
    </source>
</evidence>
<dbReference type="Gene3D" id="3.20.20.80">
    <property type="entry name" value="Glycosidases"/>
    <property type="match status" value="2"/>
</dbReference>
<reference evidence="22 23" key="1">
    <citation type="submission" date="2024-05" db="EMBL/GenBank/DDBJ databases">
        <title>A draft genome resource for the thread blight pathogen Marasmius tenuissimus strain MS-2.</title>
        <authorList>
            <person name="Yulfo-Soto G.E."/>
            <person name="Baruah I.K."/>
            <person name="Amoako-Attah I."/>
            <person name="Bukari Y."/>
            <person name="Meinhardt L.W."/>
            <person name="Bailey B.A."/>
            <person name="Cohen S.P."/>
        </authorList>
    </citation>
    <scope>NUCLEOTIDE SEQUENCE [LARGE SCALE GENOMIC DNA]</scope>
    <source>
        <strain evidence="22 23">MS-2</strain>
    </source>
</reference>
<proteinExistence type="inferred from homology"/>
<dbReference type="PANTHER" id="PTHR16631">
    <property type="entry name" value="GLUCAN 1,3-BETA-GLUCOSIDASE"/>
    <property type="match status" value="1"/>
</dbReference>
<evidence type="ECO:0000256" key="19">
    <source>
        <dbReference type="RuleBase" id="RU004335"/>
    </source>
</evidence>
<evidence type="ECO:0000256" key="17">
    <source>
        <dbReference type="ARBA" id="ARBA00042373"/>
    </source>
</evidence>
<feature type="compositionally biased region" description="Low complexity" evidence="20">
    <location>
        <begin position="164"/>
        <end position="178"/>
    </location>
</feature>
<keyword evidence="7" id="KW-0134">Cell wall</keyword>
<feature type="transmembrane region" description="Helical" evidence="21">
    <location>
        <begin position="139"/>
        <end position="162"/>
    </location>
</feature>
<comment type="catalytic activity">
    <reaction evidence="1">
        <text>Hydrolysis of (1-&gt;3)-beta-D-glucosidic linkages in (1-&gt;3)-beta-D-glucans.</text>
        <dbReference type="EC" id="3.2.1.39"/>
    </reaction>
</comment>
<evidence type="ECO:0000313" key="23">
    <source>
        <dbReference type="Proteomes" id="UP001437256"/>
    </source>
</evidence>
<keyword evidence="14" id="KW-0961">Cell wall biogenesis/degradation</keyword>
<feature type="region of interest" description="Disordered" evidence="20">
    <location>
        <begin position="164"/>
        <end position="187"/>
    </location>
</feature>
<evidence type="ECO:0000256" key="7">
    <source>
        <dbReference type="ARBA" id="ARBA00022512"/>
    </source>
</evidence>
<dbReference type="EMBL" id="JBBXMP010000022">
    <property type="protein sequence ID" value="KAL0067915.1"/>
    <property type="molecule type" value="Genomic_DNA"/>
</dbReference>
<evidence type="ECO:0000256" key="5">
    <source>
        <dbReference type="ARBA" id="ARBA00012780"/>
    </source>
</evidence>